<keyword evidence="13" id="KW-0003">3Fe-4S</keyword>
<dbReference type="SUPFAM" id="SSF69336">
    <property type="entry name" value="Alpha subunit of glutamate synthase, C-terminal domain"/>
    <property type="match status" value="1"/>
</dbReference>
<dbReference type="InterPro" id="IPR006982">
    <property type="entry name" value="Glu_synth_centr_N"/>
</dbReference>
<dbReference type="GO" id="GO:0004355">
    <property type="term" value="F:glutamate synthase (NADPH) activity"/>
    <property type="evidence" value="ECO:0007669"/>
    <property type="project" value="UniProtKB-EC"/>
</dbReference>
<dbReference type="RefSeq" id="WP_382373727.1">
    <property type="nucleotide sequence ID" value="NZ_JBHRZI010000015.1"/>
</dbReference>
<evidence type="ECO:0000256" key="1">
    <source>
        <dbReference type="ARBA" id="ARBA00001917"/>
    </source>
</evidence>
<dbReference type="CDD" id="cd00713">
    <property type="entry name" value="GltS"/>
    <property type="match status" value="1"/>
</dbReference>
<accession>A0ABV8BVR7</accession>
<evidence type="ECO:0000256" key="11">
    <source>
        <dbReference type="ARBA" id="ARBA00023014"/>
    </source>
</evidence>
<name>A0ABV8BVR7_9PSEU</name>
<evidence type="ECO:0000256" key="13">
    <source>
        <dbReference type="ARBA" id="ARBA00023291"/>
    </source>
</evidence>
<keyword evidence="10" id="KW-0408">Iron</keyword>
<keyword evidence="8" id="KW-0315">Glutamine amidotransferase</keyword>
<comment type="similarity">
    <text evidence="3">Belongs to the glutamate synthase family.</text>
</comment>
<dbReference type="InterPro" id="IPR002932">
    <property type="entry name" value="Glu_synthdom"/>
</dbReference>
<comment type="cofactor">
    <cofactor evidence="1">
        <name>FMN</name>
        <dbReference type="ChEBI" id="CHEBI:58210"/>
    </cofactor>
</comment>
<evidence type="ECO:0000313" key="17">
    <source>
        <dbReference type="Proteomes" id="UP001595690"/>
    </source>
</evidence>
<reference evidence="17" key="1">
    <citation type="journal article" date="2019" name="Int. J. Syst. Evol. Microbiol.">
        <title>The Global Catalogue of Microorganisms (GCM) 10K type strain sequencing project: providing services to taxonomists for standard genome sequencing and annotation.</title>
        <authorList>
            <consortium name="The Broad Institute Genomics Platform"/>
            <consortium name="The Broad Institute Genome Sequencing Center for Infectious Disease"/>
            <person name="Wu L."/>
            <person name="Ma J."/>
        </authorList>
    </citation>
    <scope>NUCLEOTIDE SEQUENCE [LARGE SCALE GENOMIC DNA]</scope>
    <source>
        <strain evidence="17">CGMCC 4.7405</strain>
    </source>
</reference>
<dbReference type="SUPFAM" id="SSF51395">
    <property type="entry name" value="FMN-linked oxidoreductases"/>
    <property type="match status" value="1"/>
</dbReference>
<evidence type="ECO:0000256" key="10">
    <source>
        <dbReference type="ARBA" id="ARBA00023004"/>
    </source>
</evidence>
<evidence type="ECO:0000256" key="5">
    <source>
        <dbReference type="ARBA" id="ARBA00022630"/>
    </source>
</evidence>
<dbReference type="PANTHER" id="PTHR11938:SF133">
    <property type="entry name" value="GLUTAMATE SYNTHASE (NADH)"/>
    <property type="match status" value="1"/>
</dbReference>
<evidence type="ECO:0000313" key="16">
    <source>
        <dbReference type="EMBL" id="MFC3893294.1"/>
    </source>
</evidence>
<dbReference type="CDD" id="cd00982">
    <property type="entry name" value="gltB_C"/>
    <property type="match status" value="1"/>
</dbReference>
<evidence type="ECO:0000256" key="12">
    <source>
        <dbReference type="ARBA" id="ARBA00023164"/>
    </source>
</evidence>
<gene>
    <name evidence="16" type="primary">gltB</name>
    <name evidence="16" type="ORF">ACFOWZ_17615</name>
</gene>
<dbReference type="SUPFAM" id="SSF56235">
    <property type="entry name" value="N-terminal nucleophile aminohydrolases (Ntn hydrolases)"/>
    <property type="match status" value="1"/>
</dbReference>
<dbReference type="InterPro" id="IPR017932">
    <property type="entry name" value="GATase_2_dom"/>
</dbReference>
<dbReference type="Pfam" id="PF04898">
    <property type="entry name" value="Glu_syn_central"/>
    <property type="match status" value="1"/>
</dbReference>
<dbReference type="Gene3D" id="2.160.20.60">
    <property type="entry name" value="Glutamate synthase, alpha subunit, C-terminal domain"/>
    <property type="match status" value="1"/>
</dbReference>
<dbReference type="Gene3D" id="3.60.20.10">
    <property type="entry name" value="Glutamine Phosphoribosylpyrophosphate, subunit 1, domain 1"/>
    <property type="match status" value="1"/>
</dbReference>
<keyword evidence="9 16" id="KW-0560">Oxidoreductase</keyword>
<dbReference type="InterPro" id="IPR050711">
    <property type="entry name" value="ET-N_metabolism_enzyme"/>
</dbReference>
<dbReference type="Pfam" id="PF01493">
    <property type="entry name" value="GXGXG"/>
    <property type="match status" value="1"/>
</dbReference>
<evidence type="ECO:0000256" key="7">
    <source>
        <dbReference type="ARBA" id="ARBA00022723"/>
    </source>
</evidence>
<dbReference type="Gene3D" id="3.20.20.70">
    <property type="entry name" value="Aldolase class I"/>
    <property type="match status" value="2"/>
</dbReference>
<dbReference type="InterPro" id="IPR036485">
    <property type="entry name" value="Glu_synth_asu_C_sf"/>
</dbReference>
<evidence type="ECO:0000256" key="8">
    <source>
        <dbReference type="ARBA" id="ARBA00022962"/>
    </source>
</evidence>
<evidence type="ECO:0000256" key="4">
    <source>
        <dbReference type="ARBA" id="ARBA00022605"/>
    </source>
</evidence>
<comment type="cofactor">
    <cofactor evidence="2">
        <name>[3Fe-4S] cluster</name>
        <dbReference type="ChEBI" id="CHEBI:21137"/>
    </cofactor>
</comment>
<dbReference type="PANTHER" id="PTHR11938">
    <property type="entry name" value="FAD NADPH DEHYDROGENASE/OXIDOREDUCTASE"/>
    <property type="match status" value="1"/>
</dbReference>
<evidence type="ECO:0000256" key="6">
    <source>
        <dbReference type="ARBA" id="ARBA00022643"/>
    </source>
</evidence>
<dbReference type="InterPro" id="IPR002489">
    <property type="entry name" value="Glu_synth_asu_C"/>
</dbReference>
<keyword evidence="7" id="KW-0479">Metal-binding</keyword>
<keyword evidence="6" id="KW-0288">FMN</keyword>
<dbReference type="Pfam" id="PF01645">
    <property type="entry name" value="Glu_synthase"/>
    <property type="match status" value="1"/>
</dbReference>
<evidence type="ECO:0000256" key="3">
    <source>
        <dbReference type="ARBA" id="ARBA00009716"/>
    </source>
</evidence>
<dbReference type="NCBIfam" id="NF008730">
    <property type="entry name" value="PRK11750.1"/>
    <property type="match status" value="1"/>
</dbReference>
<keyword evidence="5" id="KW-0285">Flavoprotein</keyword>
<comment type="caution">
    <text evidence="16">The sequence shown here is derived from an EMBL/GenBank/DDBJ whole genome shotgun (WGS) entry which is preliminary data.</text>
</comment>
<proteinExistence type="inferred from homology"/>
<sequence length="1507" mass="164149">MIFSAIPGPQGLYDPADERDACGVAMVADIQGRRSHGIVSDALTALANLEHRGAAGAEPTSGDGAGILLQLPDEFLRAVVGFDLPERGQYAAGIAFLPFEAEERAAAMQQIERIAQEENLVVLGWRDVPVDPEKANVGPTALSVAPHFAQLFVKGTRDESGIALDRLAFCLRKRVEHEGSVYFPSLSARTIVYKGMLTTEQLPAFFPDLHDERLYTAIALVHSRFSTNTFPSWPLAHPFRFVAHNGEINTVRGNRNRMRAREALLDSDLIPGDLARLFPICDPEGSDSASFDEVLELLHLGGRSLPHAVLMMIPEAWENHATMDPKRRAFYQFHASLMEPWDGPACVTFTDGEIVGAVLDRNGLRPARWWQTADGRVVLASETGVLDVPSDQVVAKGRLQPGRMFLVDTTEGRIIDDEELKSNLASEQPYDEWLHAGLLDLADLQDREHVLQSHESVVRRQLTFGYTEEELRILLTPMSVSGMEPLASMGTDTPVAALSQRSRLLYDYFVQNFAQVTNPPLDAIREEIVTSVKRVMGPEQNLLDPGPVSCRHVTLDYPVIDNDELAKLIHINDDGDLPGFACTVLSGLYEVDGGGEALAAAIERVRREASEAIANGARTLVLSDRDSDHRMAPIPSLLLVSAVHHHLVRTKERLRVALVVESGDCREVHHVAALLSYGAAAVNPYLAFETIEDLISQGAITGVPAHKAIRNYVKALVKGVLKIMSKMGISTVGAYTAAQIFEAVGLSNDLLDEYFTGTQSKLGGAGLDVLAEEVALRHRHAFPDNPTDRAHRRLEVGGEYQYRREGELHLFTPETVFLLQHATKTRKEDVFRQYTAEVERISRQGGTLRGLFKFRTEGRTPIPIDEVEPVSSIVKRFNTGAMSYGSISAEAHETLAIAMNRLGGRSNSGEGGEDRERLYDPERRSAVKQVASGRFGVTSEYLVNSTDIQIKMAQGAKPGEGGQLPGFKVYPWIARTRHSTPGVGLISPPPHHDIYSIEDLAQLIHDLKNANEQARVHVKLVSSIGVGTVAAGVAKAHADVVLISGYDGGTGASPMNSLKHAGTPWEIGLAETQQTLLLNGLRDRITVQVDGAMRTGRDVVVAALLGAEEFGFATAPLIVAGCVMMRVCHLDTCPVGVATQNPDLRARYTGQADHVVNFFEFVAQEARELLAELGFRTIDEAVGHAELLDKDEAIEHWKIEGLNLTPVFEVPETPYPTAKRKIRDQDHGLDKALDRTLIQLAEAALEDAHQVNLELPVRNVNRTVGTLLGAEVTRRYGGEGLEDDTIRVKLTGSAGQSLGAFLPRGITLEMVGDANDYVGKGLSGGRIIVRPHDDAPFRAEDQVIAGNVIGYGATSGEVFLRGRVGERFCVRNSGALLVAEGVGDHAFEYMTGGRAVVLGPTGRNVAAGMSGGIAYVLDLDPLSVNQEMVQLQRLSAEDLRWLKDAVTKHHKHTGSAVAASLLGDWTRRAGAFTKVMPGDYQRVLEAMRLARAEGRDVDAAVMEASRG</sequence>
<keyword evidence="4" id="KW-0028">Amino-acid biosynthesis</keyword>
<dbReference type="EC" id="1.4.1.13" evidence="16"/>
<dbReference type="PROSITE" id="PS51278">
    <property type="entry name" value="GATASE_TYPE_2"/>
    <property type="match status" value="1"/>
</dbReference>
<dbReference type="EMBL" id="JBHRZI010000015">
    <property type="protein sequence ID" value="MFC3893294.1"/>
    <property type="molecule type" value="Genomic_DNA"/>
</dbReference>
<evidence type="ECO:0000256" key="14">
    <source>
        <dbReference type="ARBA" id="ARBA00029440"/>
    </source>
</evidence>
<evidence type="ECO:0000259" key="15">
    <source>
        <dbReference type="PROSITE" id="PS51278"/>
    </source>
</evidence>
<dbReference type="CDD" id="cd02808">
    <property type="entry name" value="GltS_FMN"/>
    <property type="match status" value="1"/>
</dbReference>
<keyword evidence="11" id="KW-0411">Iron-sulfur</keyword>
<evidence type="ECO:0000256" key="2">
    <source>
        <dbReference type="ARBA" id="ARBA00001927"/>
    </source>
</evidence>
<evidence type="ECO:0000256" key="9">
    <source>
        <dbReference type="ARBA" id="ARBA00023002"/>
    </source>
</evidence>
<keyword evidence="12" id="KW-0314">Glutamate biosynthesis</keyword>
<dbReference type="InterPro" id="IPR029055">
    <property type="entry name" value="Ntn_hydrolases_N"/>
</dbReference>
<dbReference type="Pfam" id="PF00310">
    <property type="entry name" value="GATase_2"/>
    <property type="match status" value="1"/>
</dbReference>
<keyword evidence="17" id="KW-1185">Reference proteome</keyword>
<dbReference type="InterPro" id="IPR013785">
    <property type="entry name" value="Aldolase_TIM"/>
</dbReference>
<comment type="pathway">
    <text evidence="14">Amino-acid biosynthesis.</text>
</comment>
<feature type="domain" description="Glutamine amidotransferase type-2" evidence="15">
    <location>
        <begin position="22"/>
        <end position="410"/>
    </location>
</feature>
<protein>
    <submittedName>
        <fullName evidence="16">Glutamate synthase large subunit</fullName>
        <ecNumber evidence="16">1.4.1.13</ecNumber>
    </submittedName>
</protein>
<organism evidence="16 17">
    <name type="scientific">Lentzea rhizosphaerae</name>
    <dbReference type="NCBI Taxonomy" id="2041025"/>
    <lineage>
        <taxon>Bacteria</taxon>
        <taxon>Bacillati</taxon>
        <taxon>Actinomycetota</taxon>
        <taxon>Actinomycetes</taxon>
        <taxon>Pseudonocardiales</taxon>
        <taxon>Pseudonocardiaceae</taxon>
        <taxon>Lentzea</taxon>
    </lineage>
</organism>
<dbReference type="Proteomes" id="UP001595690">
    <property type="component" value="Unassembled WGS sequence"/>
</dbReference>